<keyword evidence="4" id="KW-1185">Reference proteome</keyword>
<dbReference type="Proteomes" id="UP000198916">
    <property type="component" value="Unassembled WGS sequence"/>
</dbReference>
<dbReference type="EMBL" id="FNZR01000008">
    <property type="protein sequence ID" value="SEL67581.1"/>
    <property type="molecule type" value="Genomic_DNA"/>
</dbReference>
<dbReference type="OrthoDB" id="5678283at2"/>
<sequence length="508" mass="57533">MAIIGELIKRAIDVTGYISNDPLPAKAQRNVLLHLLDNAKHTAFGKVYHFEAILASDDPVKAFQQAVPIYDYDKLYAAWWHYLREGHQNVTWPGGQRYFALSSGTTTNSKAIPVTDDMLDAVKRSGIQQIMSLKNFDLPGDFFERQIMMLGSSTALTSNGEFLEGEISGISAANIPLWFRQFYKPGARIAATKNWDERVRKIAKYAPRWDIGSMTGIPSWSELLLKEIIRYNKADTIHDIWPNLQVYTSGGVAFEPYRKSFETLVAKPLTYIDTYLASEGYLATQKRPDTQSMALIVDNGVFFEFVPFTEENMDEQGCVRQDAEVLTLEDAQPNVQYVLLISTVAGAWRYMIGDTVMITDIDRAEIIITGRTKHFLNVVGEQLSVHQMNTAMKRLGEQFDAEVLEFTVAAVRKGENYINKWYLGTNKAMEPATVTSFLDRELAGNNKNYQVARNKALKGVEVEIVPADVFYQWSKATKKMGGQAKIPRVMKEEEFREFEAFVENLSRV</sequence>
<feature type="domain" description="GH3 C-terminal" evidence="2">
    <location>
        <begin position="387"/>
        <end position="494"/>
    </location>
</feature>
<reference evidence="4" key="1">
    <citation type="submission" date="2016-10" db="EMBL/GenBank/DDBJ databases">
        <authorList>
            <person name="Varghese N."/>
            <person name="Submissions S."/>
        </authorList>
    </citation>
    <scope>NUCLEOTIDE SEQUENCE [LARGE SCALE GENOMIC DNA]</scope>
    <source>
        <strain evidence="4">Jip14</strain>
    </source>
</reference>
<dbReference type="InterPro" id="IPR055378">
    <property type="entry name" value="GH3_C"/>
</dbReference>
<dbReference type="PANTHER" id="PTHR31901">
    <property type="entry name" value="GH3 DOMAIN-CONTAINING PROTEIN"/>
    <property type="match status" value="1"/>
</dbReference>
<gene>
    <name evidence="3" type="ORF">SAMN05421740_10885</name>
</gene>
<evidence type="ECO:0000259" key="2">
    <source>
        <dbReference type="Pfam" id="PF23572"/>
    </source>
</evidence>
<evidence type="ECO:0000313" key="4">
    <source>
        <dbReference type="Proteomes" id="UP000198916"/>
    </source>
</evidence>
<dbReference type="STRING" id="332977.SAMN05421740_10885"/>
<dbReference type="Pfam" id="PF03321">
    <property type="entry name" value="GH3"/>
    <property type="match status" value="1"/>
</dbReference>
<proteinExistence type="predicted"/>
<protein>
    <submittedName>
        <fullName evidence="3">GH3 auxin-responsive promoter</fullName>
    </submittedName>
</protein>
<dbReference type="GO" id="GO:0005737">
    <property type="term" value="C:cytoplasm"/>
    <property type="evidence" value="ECO:0007669"/>
    <property type="project" value="TreeGrafter"/>
</dbReference>
<dbReference type="AlphaFoldDB" id="A0A1H7S4I8"/>
<dbReference type="PANTHER" id="PTHR31901:SF9">
    <property type="entry name" value="GH3 DOMAIN-CONTAINING PROTEIN"/>
    <property type="match status" value="1"/>
</dbReference>
<accession>A0A1H7S4I8</accession>
<evidence type="ECO:0000259" key="1">
    <source>
        <dbReference type="Pfam" id="PF23571"/>
    </source>
</evidence>
<dbReference type="InterPro" id="IPR055377">
    <property type="entry name" value="GH3_M"/>
</dbReference>
<dbReference type="InterPro" id="IPR004993">
    <property type="entry name" value="GH3"/>
</dbReference>
<dbReference type="Pfam" id="PF23572">
    <property type="entry name" value="GH3_C"/>
    <property type="match status" value="1"/>
</dbReference>
<feature type="domain" description="GH3 middle" evidence="1">
    <location>
        <begin position="295"/>
        <end position="361"/>
    </location>
</feature>
<name>A0A1H7S4I8_9SPHI</name>
<evidence type="ECO:0000313" key="3">
    <source>
        <dbReference type="EMBL" id="SEL67581.1"/>
    </source>
</evidence>
<dbReference type="GO" id="GO:0016881">
    <property type="term" value="F:acid-amino acid ligase activity"/>
    <property type="evidence" value="ECO:0007669"/>
    <property type="project" value="TreeGrafter"/>
</dbReference>
<organism evidence="3 4">
    <name type="scientific">Parapedobacter koreensis</name>
    <dbReference type="NCBI Taxonomy" id="332977"/>
    <lineage>
        <taxon>Bacteria</taxon>
        <taxon>Pseudomonadati</taxon>
        <taxon>Bacteroidota</taxon>
        <taxon>Sphingobacteriia</taxon>
        <taxon>Sphingobacteriales</taxon>
        <taxon>Sphingobacteriaceae</taxon>
        <taxon>Parapedobacter</taxon>
    </lineage>
</organism>
<dbReference type="Pfam" id="PF23571">
    <property type="entry name" value="GH3_M"/>
    <property type="match status" value="1"/>
</dbReference>